<feature type="signal peptide" evidence="16">
    <location>
        <begin position="1"/>
        <end position="17"/>
    </location>
</feature>
<evidence type="ECO:0000256" key="5">
    <source>
        <dbReference type="ARBA" id="ARBA00022448"/>
    </source>
</evidence>
<evidence type="ECO:0000256" key="15">
    <source>
        <dbReference type="RuleBase" id="RU004430"/>
    </source>
</evidence>
<dbReference type="InterPro" id="IPR001457">
    <property type="entry name" value="NADH_UbQ/plastoQ_OxRdtase_su6"/>
</dbReference>
<feature type="transmembrane region" description="Helical" evidence="15">
    <location>
        <begin position="52"/>
        <end position="74"/>
    </location>
</feature>
<geneLocation type="mitochondrion" evidence="17"/>
<sequence>MYFLLLCLLFFVLGVLGVVSNPSPVLGVVGLVVGAVFACVVLVVCGSSFISVALLLVYLGGMLVVFAYSLVVSAENYLEGWTNSSVFGYFLVNVVLVVVILVWGAGEGGIGVVGEGGLLLTRVDSEGVKLLYSCGGPVVVVCGVGLLLMVVVVSELVSEVKWGAVRFVSGPK</sequence>
<reference evidence="17" key="1">
    <citation type="journal article" date="2012" name="Mitochondrial DNA">
        <title>Mitochondrial genomes of two African geckos of genus Hemitheconyx (Squamata: Eublepharidae).</title>
        <authorList>
            <person name="Jonniaux P."/>
            <person name="Hashiguchi Y."/>
            <person name="Kumazawa Y."/>
        </authorList>
    </citation>
    <scope>NUCLEOTIDE SEQUENCE</scope>
    <source>
        <strain evidence="17">Htay1</strain>
    </source>
</reference>
<feature type="chain" id="PRO_5003710317" description="NADH-ubiquinone oxidoreductase chain 6" evidence="16">
    <location>
        <begin position="18"/>
        <end position="172"/>
    </location>
</feature>
<feature type="transmembrane region" description="Helical" evidence="15">
    <location>
        <begin position="27"/>
        <end position="45"/>
    </location>
</feature>
<keyword evidence="16" id="KW-0732">Signal</keyword>
<keyword evidence="8 15" id="KW-1278">Translocase</keyword>
<dbReference type="AlphaFoldDB" id="I7HHH1"/>
<keyword evidence="9 15" id="KW-0249">Electron transport</keyword>
<evidence type="ECO:0000256" key="11">
    <source>
        <dbReference type="ARBA" id="ARBA00023027"/>
    </source>
</evidence>
<evidence type="ECO:0000256" key="13">
    <source>
        <dbReference type="ARBA" id="ARBA00023136"/>
    </source>
</evidence>
<protein>
    <recommendedName>
        <fullName evidence="4 15">NADH-ubiquinone oxidoreductase chain 6</fullName>
        <ecNumber evidence="3 15">7.1.1.2</ecNumber>
    </recommendedName>
</protein>
<evidence type="ECO:0000256" key="6">
    <source>
        <dbReference type="ARBA" id="ARBA00022660"/>
    </source>
</evidence>
<feature type="transmembrane region" description="Helical" evidence="15">
    <location>
        <begin position="130"/>
        <end position="153"/>
    </location>
</feature>
<dbReference type="PANTHER" id="PTHR11435:SF1">
    <property type="entry name" value="NADH-UBIQUINONE OXIDOREDUCTASE CHAIN 6"/>
    <property type="match status" value="1"/>
</dbReference>
<keyword evidence="13 15" id="KW-0472">Membrane</keyword>
<dbReference type="EC" id="7.1.1.2" evidence="3 15"/>
<evidence type="ECO:0000256" key="1">
    <source>
        <dbReference type="ARBA" id="ARBA00004225"/>
    </source>
</evidence>
<keyword evidence="12 15" id="KW-0496">Mitochondrion</keyword>
<dbReference type="Pfam" id="PF00499">
    <property type="entry name" value="Oxidored_q3"/>
    <property type="match status" value="1"/>
</dbReference>
<evidence type="ECO:0000256" key="16">
    <source>
        <dbReference type="SAM" id="SignalP"/>
    </source>
</evidence>
<comment type="similarity">
    <text evidence="2 15">Belongs to the complex I subunit 6 family.</text>
</comment>
<keyword evidence="10 15" id="KW-1133">Transmembrane helix</keyword>
<organism evidence="17">
    <name type="scientific">Hemitheconyx taylori</name>
    <dbReference type="NCBI Taxonomy" id="449390"/>
    <lineage>
        <taxon>Eukaryota</taxon>
        <taxon>Metazoa</taxon>
        <taxon>Chordata</taxon>
        <taxon>Craniata</taxon>
        <taxon>Vertebrata</taxon>
        <taxon>Euteleostomi</taxon>
        <taxon>Lepidosauria</taxon>
        <taxon>Squamata</taxon>
        <taxon>Bifurcata</taxon>
        <taxon>Gekkota</taxon>
        <taxon>Eublepharidae</taxon>
        <taxon>Eublepharinae</taxon>
        <taxon>Hemitheconyx</taxon>
    </lineage>
</organism>
<evidence type="ECO:0000256" key="8">
    <source>
        <dbReference type="ARBA" id="ARBA00022967"/>
    </source>
</evidence>
<evidence type="ECO:0000313" key="17">
    <source>
        <dbReference type="EMBL" id="BAM34444.1"/>
    </source>
</evidence>
<feature type="transmembrane region" description="Helical" evidence="15">
    <location>
        <begin position="86"/>
        <end position="110"/>
    </location>
</feature>
<comment type="catalytic activity">
    <reaction evidence="14 15">
        <text>a ubiquinone + NADH + 5 H(+)(in) = a ubiquinol + NAD(+) + 4 H(+)(out)</text>
        <dbReference type="Rhea" id="RHEA:29091"/>
        <dbReference type="Rhea" id="RHEA-COMP:9565"/>
        <dbReference type="Rhea" id="RHEA-COMP:9566"/>
        <dbReference type="ChEBI" id="CHEBI:15378"/>
        <dbReference type="ChEBI" id="CHEBI:16389"/>
        <dbReference type="ChEBI" id="CHEBI:17976"/>
        <dbReference type="ChEBI" id="CHEBI:57540"/>
        <dbReference type="ChEBI" id="CHEBI:57945"/>
        <dbReference type="EC" id="7.1.1.2"/>
    </reaction>
</comment>
<comment type="function">
    <text evidence="15">Core subunit of the mitochondrial membrane respiratory chain NADH dehydrogenase (Complex I) which catalyzes electron transfer from NADH through the respiratory chain, using ubiquinone as an electron acceptor. Essential for the catalytic activity and assembly of complex I.</text>
</comment>
<evidence type="ECO:0000256" key="12">
    <source>
        <dbReference type="ARBA" id="ARBA00023128"/>
    </source>
</evidence>
<keyword evidence="5 15" id="KW-0813">Transport</keyword>
<keyword evidence="7 15" id="KW-0812">Transmembrane</keyword>
<evidence type="ECO:0000256" key="9">
    <source>
        <dbReference type="ARBA" id="ARBA00022982"/>
    </source>
</evidence>
<dbReference type="GO" id="GO:0008137">
    <property type="term" value="F:NADH dehydrogenase (ubiquinone) activity"/>
    <property type="evidence" value="ECO:0007669"/>
    <property type="project" value="UniProtKB-UniRule"/>
</dbReference>
<accession>I7HHH1</accession>
<dbReference type="PANTHER" id="PTHR11435">
    <property type="entry name" value="NADH UBIQUINONE OXIDOREDUCTASE SUBUNIT ND6"/>
    <property type="match status" value="1"/>
</dbReference>
<evidence type="ECO:0000256" key="4">
    <source>
        <dbReference type="ARBA" id="ARBA00021095"/>
    </source>
</evidence>
<evidence type="ECO:0000256" key="2">
    <source>
        <dbReference type="ARBA" id="ARBA00005698"/>
    </source>
</evidence>
<evidence type="ECO:0000256" key="7">
    <source>
        <dbReference type="ARBA" id="ARBA00022692"/>
    </source>
</evidence>
<name>I7HHH1_9SAUR</name>
<keyword evidence="6 15" id="KW-0679">Respiratory chain</keyword>
<dbReference type="InterPro" id="IPR050269">
    <property type="entry name" value="ComplexI_Subunit6"/>
</dbReference>
<dbReference type="GO" id="GO:0031966">
    <property type="term" value="C:mitochondrial membrane"/>
    <property type="evidence" value="ECO:0007669"/>
    <property type="project" value="UniProtKB-SubCell"/>
</dbReference>
<gene>
    <name evidence="17" type="primary">ND6</name>
</gene>
<evidence type="ECO:0000256" key="10">
    <source>
        <dbReference type="ARBA" id="ARBA00022989"/>
    </source>
</evidence>
<keyword evidence="11 15" id="KW-0520">NAD</keyword>
<comment type="subcellular location">
    <subcellularLocation>
        <location evidence="1 15">Mitochondrion membrane</location>
        <topology evidence="1 15">Multi-pass membrane protein</topology>
    </subcellularLocation>
</comment>
<evidence type="ECO:0000256" key="3">
    <source>
        <dbReference type="ARBA" id="ARBA00012944"/>
    </source>
</evidence>
<dbReference type="EMBL" id="AB610503">
    <property type="protein sequence ID" value="BAM34444.1"/>
    <property type="molecule type" value="Genomic_DNA"/>
</dbReference>
<proteinExistence type="inferred from homology"/>
<evidence type="ECO:0000256" key="14">
    <source>
        <dbReference type="ARBA" id="ARBA00049551"/>
    </source>
</evidence>
<keyword evidence="15" id="KW-0830">Ubiquinone</keyword>